<protein>
    <submittedName>
        <fullName evidence="2 3">Membrane-flanked domain protein</fullName>
    </submittedName>
</protein>
<reference evidence="3" key="2">
    <citation type="submission" date="2020-05" db="UniProtKB">
        <authorList>
            <consortium name="EnsemblMetazoa"/>
        </authorList>
    </citation>
    <scope>IDENTIFICATION</scope>
</reference>
<evidence type="ECO:0000256" key="1">
    <source>
        <dbReference type="SAM" id="MobiDB-lite"/>
    </source>
</evidence>
<keyword evidence="4" id="KW-1185">Reference proteome</keyword>
<reference evidence="2 4" key="1">
    <citation type="journal article" date="2014" name="BMC Genomics">
        <title>Genome sequence of Anopheles sinensis provides insight into genetics basis of mosquito competence for malaria parasites.</title>
        <authorList>
            <person name="Zhou D."/>
            <person name="Zhang D."/>
            <person name="Ding G."/>
            <person name="Shi L."/>
            <person name="Hou Q."/>
            <person name="Ye Y."/>
            <person name="Xu Y."/>
            <person name="Zhou H."/>
            <person name="Xiong C."/>
            <person name="Li S."/>
            <person name="Yu J."/>
            <person name="Hong S."/>
            <person name="Yu X."/>
            <person name="Zou P."/>
            <person name="Chen C."/>
            <person name="Chang X."/>
            <person name="Wang W."/>
            <person name="Lv Y."/>
            <person name="Sun Y."/>
            <person name="Ma L."/>
            <person name="Shen B."/>
            <person name="Zhu C."/>
        </authorList>
    </citation>
    <scope>NUCLEOTIDE SEQUENCE [LARGE SCALE GENOMIC DNA]</scope>
</reference>
<evidence type="ECO:0000313" key="3">
    <source>
        <dbReference type="EnsemblMetazoa" id="ASIC003143-PA"/>
    </source>
</evidence>
<feature type="region of interest" description="Disordered" evidence="1">
    <location>
        <begin position="1"/>
        <end position="28"/>
    </location>
</feature>
<evidence type="ECO:0000313" key="4">
    <source>
        <dbReference type="Proteomes" id="UP000030765"/>
    </source>
</evidence>
<sequence length="79" mass="8733">MSTAQRYPEWKRRNRSTHTEPALPKESETLDSGVWKRFPFGGVPANVCASAFRTGTADSLNGRPRTGGKDQLSNESTVH</sequence>
<dbReference type="EMBL" id="ATLV01011626">
    <property type="status" value="NOT_ANNOTATED_CDS"/>
    <property type="molecule type" value="Genomic_DNA"/>
</dbReference>
<proteinExistence type="predicted"/>
<dbReference type="EMBL" id="KE524705">
    <property type="protein sequence ID" value="KFB36054.1"/>
    <property type="molecule type" value="Genomic_DNA"/>
</dbReference>
<organism evidence="2">
    <name type="scientific">Anopheles sinensis</name>
    <name type="common">Mosquito</name>
    <dbReference type="NCBI Taxonomy" id="74873"/>
    <lineage>
        <taxon>Eukaryota</taxon>
        <taxon>Metazoa</taxon>
        <taxon>Ecdysozoa</taxon>
        <taxon>Arthropoda</taxon>
        <taxon>Hexapoda</taxon>
        <taxon>Insecta</taxon>
        <taxon>Pterygota</taxon>
        <taxon>Neoptera</taxon>
        <taxon>Endopterygota</taxon>
        <taxon>Diptera</taxon>
        <taxon>Nematocera</taxon>
        <taxon>Culicoidea</taxon>
        <taxon>Culicidae</taxon>
        <taxon>Anophelinae</taxon>
        <taxon>Anopheles</taxon>
    </lineage>
</organism>
<name>A0A084VDL0_ANOSI</name>
<dbReference type="VEuPathDB" id="VectorBase:ASIC003143"/>
<dbReference type="AlphaFoldDB" id="A0A084VDL0"/>
<dbReference type="Proteomes" id="UP000030765">
    <property type="component" value="Unassembled WGS sequence"/>
</dbReference>
<dbReference type="EnsemblMetazoa" id="ASIC003143-RA">
    <property type="protein sequence ID" value="ASIC003143-PA"/>
    <property type="gene ID" value="ASIC003143"/>
</dbReference>
<accession>A0A084VDL0</accession>
<gene>
    <name evidence="2" type="ORF">ZHAS_00003143</name>
</gene>
<evidence type="ECO:0000313" key="2">
    <source>
        <dbReference type="EMBL" id="KFB36054.1"/>
    </source>
</evidence>
<feature type="region of interest" description="Disordered" evidence="1">
    <location>
        <begin position="54"/>
        <end position="79"/>
    </location>
</feature>